<protein>
    <recommendedName>
        <fullName evidence="1">PAC domain-containing protein</fullName>
    </recommendedName>
</protein>
<dbReference type="Pfam" id="PF08348">
    <property type="entry name" value="PAS_6"/>
    <property type="match status" value="1"/>
</dbReference>
<keyword evidence="3" id="KW-1185">Reference proteome</keyword>
<sequence>MQEQEAVFKTLEDVAEALCAMFPKNLEVVLHDLAEPSQSIRHISGNVTGRKVGDAVTDLVIKALHKEGKNVKNRYNYKTISRDGRTLKSSTVFLRDKEDKIIGVLCINFDTTDYKNASHALEIFTNVYKDTDSQEKNETFVELITESIESIFKQAESKIGKESATMNRIEKIKLVKELEKNGVFKIKGGIDHIASLMGISKYTIYNYLKIIQTEEDIQRI</sequence>
<dbReference type="Gene3D" id="3.30.450.20">
    <property type="entry name" value="PAS domain"/>
    <property type="match status" value="1"/>
</dbReference>
<gene>
    <name evidence="2" type="ORF">CAY53_07785</name>
</gene>
<dbReference type="Pfam" id="PF13309">
    <property type="entry name" value="HTH_22"/>
    <property type="match status" value="1"/>
</dbReference>
<evidence type="ECO:0000313" key="3">
    <source>
        <dbReference type="Proteomes" id="UP000239867"/>
    </source>
</evidence>
<dbReference type="InterPro" id="IPR000700">
    <property type="entry name" value="PAS-assoc_C"/>
</dbReference>
<accession>A0A2L1GP29</accession>
<dbReference type="PANTHER" id="PTHR35568:SF1">
    <property type="entry name" value="TRANSCRIPTIONAL REGULATOR DAUR"/>
    <property type="match status" value="1"/>
</dbReference>
<dbReference type="EMBL" id="CP021255">
    <property type="protein sequence ID" value="AVD71377.1"/>
    <property type="molecule type" value="Genomic_DNA"/>
</dbReference>
<evidence type="ECO:0000259" key="1">
    <source>
        <dbReference type="PROSITE" id="PS50113"/>
    </source>
</evidence>
<feature type="domain" description="PAC" evidence="1">
    <location>
        <begin position="73"/>
        <end position="123"/>
    </location>
</feature>
<organism evidence="2 3">
    <name type="scientific">Desulfobulbus oralis</name>
    <dbReference type="NCBI Taxonomy" id="1986146"/>
    <lineage>
        <taxon>Bacteria</taxon>
        <taxon>Pseudomonadati</taxon>
        <taxon>Thermodesulfobacteriota</taxon>
        <taxon>Desulfobulbia</taxon>
        <taxon>Desulfobulbales</taxon>
        <taxon>Desulfobulbaceae</taxon>
        <taxon>Desulfobulbus</taxon>
    </lineage>
</organism>
<dbReference type="AlphaFoldDB" id="A0A2L1GP29"/>
<dbReference type="PROSITE" id="PS50113">
    <property type="entry name" value="PAC"/>
    <property type="match status" value="1"/>
</dbReference>
<dbReference type="InterPro" id="IPR039446">
    <property type="entry name" value="DauR-like"/>
</dbReference>
<reference evidence="2 3" key="1">
    <citation type="journal article" date="2018" name="MBio">
        <title>Insights into the evolution of host association through the isolation and characterization of a novel human periodontal pathobiont, Desulfobulbus oralis.</title>
        <authorList>
            <person name="Cross K.L."/>
            <person name="Chirania P."/>
            <person name="Xiong W."/>
            <person name="Beall C.J."/>
            <person name="Elkins J.G."/>
            <person name="Giannone R.J."/>
            <person name="Griffen A.L."/>
            <person name="Guss A.M."/>
            <person name="Hettich R.L."/>
            <person name="Joshi S.S."/>
            <person name="Mokrzan E.M."/>
            <person name="Martin R.K."/>
            <person name="Zhulin I.B."/>
            <person name="Leys E.J."/>
            <person name="Podar M."/>
        </authorList>
    </citation>
    <scope>NUCLEOTIDE SEQUENCE [LARGE SCALE GENOMIC DNA]</scope>
    <source>
        <strain evidence="2 3">ORNL</strain>
    </source>
</reference>
<name>A0A2L1GP29_9BACT</name>
<dbReference type="RefSeq" id="WP_104936643.1">
    <property type="nucleotide sequence ID" value="NZ_CP021255.1"/>
</dbReference>
<dbReference type="InterPro" id="IPR039445">
    <property type="entry name" value="DauR-like_HTH"/>
</dbReference>
<dbReference type="KEGG" id="deo:CAY53_07785"/>
<dbReference type="Proteomes" id="UP000239867">
    <property type="component" value="Chromosome"/>
</dbReference>
<evidence type="ECO:0000313" key="2">
    <source>
        <dbReference type="EMBL" id="AVD71377.1"/>
    </source>
</evidence>
<dbReference type="InterPro" id="IPR013559">
    <property type="entry name" value="YheO"/>
</dbReference>
<dbReference type="PANTHER" id="PTHR35568">
    <property type="entry name" value="TRANSCRIPTIONAL REGULATOR DAUR"/>
    <property type="match status" value="1"/>
</dbReference>
<proteinExistence type="predicted"/>
<dbReference type="OrthoDB" id="9796595at2"/>